<evidence type="ECO:0000313" key="2">
    <source>
        <dbReference type="EMBL" id="KAF9073011.1"/>
    </source>
</evidence>
<dbReference type="EMBL" id="JADNRY010000020">
    <property type="protein sequence ID" value="KAF9073011.1"/>
    <property type="molecule type" value="Genomic_DNA"/>
</dbReference>
<name>A0A9P5PV49_9AGAR</name>
<comment type="caution">
    <text evidence="2">The sequence shown here is derived from an EMBL/GenBank/DDBJ whole genome shotgun (WGS) entry which is preliminary data.</text>
</comment>
<evidence type="ECO:0000313" key="3">
    <source>
        <dbReference type="Proteomes" id="UP000772434"/>
    </source>
</evidence>
<organism evidence="2 3">
    <name type="scientific">Rhodocollybia butyracea</name>
    <dbReference type="NCBI Taxonomy" id="206335"/>
    <lineage>
        <taxon>Eukaryota</taxon>
        <taxon>Fungi</taxon>
        <taxon>Dikarya</taxon>
        <taxon>Basidiomycota</taxon>
        <taxon>Agaricomycotina</taxon>
        <taxon>Agaricomycetes</taxon>
        <taxon>Agaricomycetidae</taxon>
        <taxon>Agaricales</taxon>
        <taxon>Marasmiineae</taxon>
        <taxon>Omphalotaceae</taxon>
        <taxon>Rhodocollybia</taxon>
    </lineage>
</organism>
<dbReference type="Proteomes" id="UP000772434">
    <property type="component" value="Unassembled WGS sequence"/>
</dbReference>
<evidence type="ECO:0000256" key="1">
    <source>
        <dbReference type="SAM" id="MobiDB-lite"/>
    </source>
</evidence>
<dbReference type="AlphaFoldDB" id="A0A9P5PV49"/>
<protein>
    <submittedName>
        <fullName evidence="2">Uncharacterized protein</fullName>
    </submittedName>
</protein>
<gene>
    <name evidence="2" type="ORF">BDP27DRAFT_1289514</name>
</gene>
<keyword evidence="3" id="KW-1185">Reference proteome</keyword>
<accession>A0A9P5PV49</accession>
<sequence>MIQEWLMMNPVLRIIQGTSMEDLQRAPPPERRKKRQKSYVIKLQKRCGFSIRSG</sequence>
<reference evidence="2" key="1">
    <citation type="submission" date="2020-11" db="EMBL/GenBank/DDBJ databases">
        <authorList>
            <consortium name="DOE Joint Genome Institute"/>
            <person name="Ahrendt S."/>
            <person name="Riley R."/>
            <person name="Andreopoulos W."/>
            <person name="Labutti K."/>
            <person name="Pangilinan J."/>
            <person name="Ruiz-Duenas F.J."/>
            <person name="Barrasa J.M."/>
            <person name="Sanchez-Garcia M."/>
            <person name="Camarero S."/>
            <person name="Miyauchi S."/>
            <person name="Serrano A."/>
            <person name="Linde D."/>
            <person name="Babiker R."/>
            <person name="Drula E."/>
            <person name="Ayuso-Fernandez I."/>
            <person name="Pacheco R."/>
            <person name="Padilla G."/>
            <person name="Ferreira P."/>
            <person name="Barriuso J."/>
            <person name="Kellner H."/>
            <person name="Castanera R."/>
            <person name="Alfaro M."/>
            <person name="Ramirez L."/>
            <person name="Pisabarro A.G."/>
            <person name="Kuo A."/>
            <person name="Tritt A."/>
            <person name="Lipzen A."/>
            <person name="He G."/>
            <person name="Yan M."/>
            <person name="Ng V."/>
            <person name="Cullen D."/>
            <person name="Martin F."/>
            <person name="Rosso M.-N."/>
            <person name="Henrissat B."/>
            <person name="Hibbett D."/>
            <person name="Martinez A.T."/>
            <person name="Grigoriev I.V."/>
        </authorList>
    </citation>
    <scope>NUCLEOTIDE SEQUENCE</scope>
    <source>
        <strain evidence="2">AH 40177</strain>
    </source>
</reference>
<proteinExistence type="predicted"/>
<feature type="region of interest" description="Disordered" evidence="1">
    <location>
        <begin position="20"/>
        <end position="39"/>
    </location>
</feature>